<dbReference type="InterPro" id="IPR036291">
    <property type="entry name" value="NAD(P)-bd_dom_sf"/>
</dbReference>
<feature type="transmembrane region" description="Helical" evidence="3">
    <location>
        <begin position="59"/>
        <end position="86"/>
    </location>
</feature>
<gene>
    <name evidence="5" type="ORF">C0Q70_10610</name>
</gene>
<dbReference type="AlphaFoldDB" id="A0A2T7P3N7"/>
<dbReference type="PANTHER" id="PTHR44269:SF1">
    <property type="entry name" value="DEHYDROGENASE_REDUCTASE SDR FAMILY MEMBER 7"/>
    <property type="match status" value="1"/>
</dbReference>
<proteinExistence type="inferred from homology"/>
<dbReference type="PANTHER" id="PTHR44269">
    <property type="entry name" value="DEHYDROGENASE/REDUCTASE SDR FAMILY MEMBER 7-RELATED"/>
    <property type="match status" value="1"/>
</dbReference>
<feature type="transmembrane region" description="Helical" evidence="3">
    <location>
        <begin position="12"/>
        <end position="34"/>
    </location>
</feature>
<keyword evidence="3" id="KW-0472">Membrane</keyword>
<dbReference type="Gene3D" id="3.40.50.720">
    <property type="entry name" value="NAD(P)-binding Rossmann-like Domain"/>
    <property type="match status" value="1"/>
</dbReference>
<comment type="similarity">
    <text evidence="2">Belongs to the short-chain dehydrogenases/reductases (SDR) family.</text>
</comment>
<evidence type="ECO:0000256" key="3">
    <source>
        <dbReference type="SAM" id="Phobius"/>
    </source>
</evidence>
<evidence type="ECO:0000256" key="1">
    <source>
        <dbReference type="ARBA" id="ARBA00023002"/>
    </source>
</evidence>
<accession>A0A2T7P3N7</accession>
<dbReference type="InterPro" id="IPR057326">
    <property type="entry name" value="KR_dom"/>
</dbReference>
<dbReference type="STRING" id="400727.A0A2T7P3N7"/>
<dbReference type="GO" id="GO:0006629">
    <property type="term" value="P:lipid metabolic process"/>
    <property type="evidence" value="ECO:0007669"/>
    <property type="project" value="UniProtKB-ARBA"/>
</dbReference>
<dbReference type="InterPro" id="IPR020904">
    <property type="entry name" value="Sc_DH/Rdtase_CS"/>
</dbReference>
<evidence type="ECO:0000313" key="5">
    <source>
        <dbReference type="EMBL" id="PVD28029.1"/>
    </source>
</evidence>
<dbReference type="OMA" id="WISTHPV"/>
<dbReference type="Pfam" id="PF00106">
    <property type="entry name" value="adh_short"/>
    <property type="match status" value="1"/>
</dbReference>
<evidence type="ECO:0000259" key="4">
    <source>
        <dbReference type="SMART" id="SM00822"/>
    </source>
</evidence>
<dbReference type="InterPro" id="IPR053011">
    <property type="entry name" value="SDR_family_member_7"/>
</dbReference>
<name>A0A2T7P3N7_POMCA</name>
<dbReference type="SMART" id="SM00822">
    <property type="entry name" value="PKS_KR"/>
    <property type="match status" value="1"/>
</dbReference>
<feature type="domain" description="Ketoreductase" evidence="4">
    <location>
        <begin position="58"/>
        <end position="243"/>
    </location>
</feature>
<organism evidence="5 6">
    <name type="scientific">Pomacea canaliculata</name>
    <name type="common">Golden apple snail</name>
    <dbReference type="NCBI Taxonomy" id="400727"/>
    <lineage>
        <taxon>Eukaryota</taxon>
        <taxon>Metazoa</taxon>
        <taxon>Spiralia</taxon>
        <taxon>Lophotrochozoa</taxon>
        <taxon>Mollusca</taxon>
        <taxon>Gastropoda</taxon>
        <taxon>Caenogastropoda</taxon>
        <taxon>Architaenioglossa</taxon>
        <taxon>Ampullarioidea</taxon>
        <taxon>Ampullariidae</taxon>
        <taxon>Pomacea</taxon>
    </lineage>
</organism>
<dbReference type="EMBL" id="PZQS01000006">
    <property type="protein sequence ID" value="PVD28029.1"/>
    <property type="molecule type" value="Genomic_DNA"/>
</dbReference>
<keyword evidence="3" id="KW-1133">Transmembrane helix</keyword>
<evidence type="ECO:0000256" key="2">
    <source>
        <dbReference type="RuleBase" id="RU000363"/>
    </source>
</evidence>
<dbReference type="OrthoDB" id="47007at2759"/>
<evidence type="ECO:0000313" key="6">
    <source>
        <dbReference type="Proteomes" id="UP000245119"/>
    </source>
</evidence>
<keyword evidence="6" id="KW-1185">Reference proteome</keyword>
<dbReference type="PRINTS" id="PR00081">
    <property type="entry name" value="GDHRDH"/>
</dbReference>
<dbReference type="PROSITE" id="PS00061">
    <property type="entry name" value="ADH_SHORT"/>
    <property type="match status" value="1"/>
</dbReference>
<keyword evidence="1" id="KW-0560">Oxidoreductase</keyword>
<protein>
    <recommendedName>
        <fullName evidence="4">Ketoreductase domain-containing protein</fullName>
    </recommendedName>
</protein>
<dbReference type="InterPro" id="IPR002347">
    <property type="entry name" value="SDR_fam"/>
</dbReference>
<dbReference type="Proteomes" id="UP000245119">
    <property type="component" value="Linkage Group LG6"/>
</dbReference>
<dbReference type="GO" id="GO:0016491">
    <property type="term" value="F:oxidoreductase activity"/>
    <property type="evidence" value="ECO:0007669"/>
    <property type="project" value="UniProtKB-KW"/>
</dbReference>
<dbReference type="PRINTS" id="PR00080">
    <property type="entry name" value="SDRFAMILY"/>
</dbReference>
<keyword evidence="3" id="KW-0812">Transmembrane</keyword>
<reference evidence="5 6" key="1">
    <citation type="submission" date="2018-04" db="EMBL/GenBank/DDBJ databases">
        <title>The genome of golden apple snail Pomacea canaliculata provides insight into stress tolerance and invasive adaptation.</title>
        <authorList>
            <person name="Liu C."/>
            <person name="Liu B."/>
            <person name="Ren Y."/>
            <person name="Zhang Y."/>
            <person name="Wang H."/>
            <person name="Li S."/>
            <person name="Jiang F."/>
            <person name="Yin L."/>
            <person name="Zhang G."/>
            <person name="Qian W."/>
            <person name="Fan W."/>
        </authorList>
    </citation>
    <scope>NUCLEOTIDE SEQUENCE [LARGE SCALE GENOMIC DNA]</scope>
    <source>
        <strain evidence="5">SZHN2017</strain>
        <tissue evidence="5">Muscle</tissue>
    </source>
</reference>
<comment type="caution">
    <text evidence="5">The sequence shown here is derived from an EMBL/GenBank/DDBJ whole genome shotgun (WGS) entry which is preliminary data.</text>
</comment>
<dbReference type="SUPFAM" id="SSF51735">
    <property type="entry name" value="NAD(P)-binding Rossmann-fold domains"/>
    <property type="match status" value="1"/>
</dbReference>
<sequence length="335" mass="36630">MTETESVKNGATYFFTVATVTIAVFIAAVGMVFMNTDCDLLLWAADYIGSSPNVLAGQVVWITGASGGIGEALAYALGAAGCRLVLSARREHELLRVKQNCLDKVGMKSSDILVVPLDLLRMEMHPEAVSTVLTHFNQIDILVNNAGRSQRALWMKTSLEVDREVLELNTLGPVSLTKAVLPHMVKRQSGHIVVVSSIAGHLGTPGLGSYAASKHALHGFYDTLRLEVFDDNITVSLLCPGPVFSDALKHAFTHDKGQELGAEMNPTENRMQVDRCAYLMAVAIANKLNEAWMSNQPELSYVYFNQYMPTFAKWAAVHIGGKRLKKIKEGKTDLH</sequence>